<dbReference type="RefSeq" id="WP_104675585.1">
    <property type="nucleotide sequence ID" value="NZ_LRDH01000096.1"/>
</dbReference>
<protein>
    <submittedName>
        <fullName evidence="5">Glycoside hydrolase family 29</fullName>
    </submittedName>
</protein>
<dbReference type="InterPro" id="IPR006626">
    <property type="entry name" value="PbH1"/>
</dbReference>
<dbReference type="PROSITE" id="PS00502">
    <property type="entry name" value="POLYGALACTURONASE"/>
    <property type="match status" value="1"/>
</dbReference>
<organism evidence="5 6">
    <name type="scientific">Clostridium butyricum</name>
    <dbReference type="NCBI Taxonomy" id="1492"/>
    <lineage>
        <taxon>Bacteria</taxon>
        <taxon>Bacillati</taxon>
        <taxon>Bacillota</taxon>
        <taxon>Clostridia</taxon>
        <taxon>Eubacteriales</taxon>
        <taxon>Clostridiaceae</taxon>
        <taxon>Clostridium</taxon>
    </lineage>
</organism>
<dbReference type="SMART" id="SM00710">
    <property type="entry name" value="PbH1"/>
    <property type="match status" value="4"/>
</dbReference>
<dbReference type="SUPFAM" id="SSF51126">
    <property type="entry name" value="Pectin lyase-like"/>
    <property type="match status" value="1"/>
</dbReference>
<dbReference type="InterPro" id="IPR000743">
    <property type="entry name" value="Glyco_hydro_28"/>
</dbReference>
<keyword evidence="3 4" id="KW-0326">Glycosidase</keyword>
<dbReference type="PANTHER" id="PTHR31339">
    <property type="entry name" value="PECTIN LYASE-RELATED"/>
    <property type="match status" value="1"/>
</dbReference>
<evidence type="ECO:0000256" key="4">
    <source>
        <dbReference type="RuleBase" id="RU361169"/>
    </source>
</evidence>
<dbReference type="InterPro" id="IPR011050">
    <property type="entry name" value="Pectin_lyase_fold/virulence"/>
</dbReference>
<dbReference type="GO" id="GO:0005975">
    <property type="term" value="P:carbohydrate metabolic process"/>
    <property type="evidence" value="ECO:0007669"/>
    <property type="project" value="InterPro"/>
</dbReference>
<dbReference type="AlphaFoldDB" id="A0A2S7FCA2"/>
<dbReference type="Gene3D" id="2.160.20.10">
    <property type="entry name" value="Single-stranded right-handed beta-helix, Pectin lyase-like"/>
    <property type="match status" value="1"/>
</dbReference>
<dbReference type="InterPro" id="IPR012334">
    <property type="entry name" value="Pectin_lyas_fold"/>
</dbReference>
<evidence type="ECO:0000313" key="5">
    <source>
        <dbReference type="EMBL" id="PPV15770.1"/>
    </source>
</evidence>
<dbReference type="Pfam" id="PF00295">
    <property type="entry name" value="Glyco_hydro_28"/>
    <property type="match status" value="1"/>
</dbReference>
<evidence type="ECO:0000256" key="3">
    <source>
        <dbReference type="ARBA" id="ARBA00023295"/>
    </source>
</evidence>
<dbReference type="Proteomes" id="UP000238081">
    <property type="component" value="Unassembled WGS sequence"/>
</dbReference>
<comment type="similarity">
    <text evidence="1 4">Belongs to the glycosyl hydrolase 28 family.</text>
</comment>
<dbReference type="GO" id="GO:0004650">
    <property type="term" value="F:polygalacturonase activity"/>
    <property type="evidence" value="ECO:0007669"/>
    <property type="project" value="InterPro"/>
</dbReference>
<proteinExistence type="inferred from homology"/>
<dbReference type="InterPro" id="IPR051801">
    <property type="entry name" value="GH28_Enzymes"/>
</dbReference>
<comment type="caution">
    <text evidence="5">The sequence shown here is derived from an EMBL/GenBank/DDBJ whole genome shotgun (WGS) entry which is preliminary data.</text>
</comment>
<dbReference type="PANTHER" id="PTHR31339:SF9">
    <property type="entry name" value="PLASMIN AND FIBRONECTIN-BINDING PROTEIN A"/>
    <property type="match status" value="1"/>
</dbReference>
<reference evidence="5 6" key="1">
    <citation type="submission" date="2016-01" db="EMBL/GenBank/DDBJ databases">
        <title>Characterization of the Clostridium difficile lineages that are prevalent in Hong Kong and China.</title>
        <authorList>
            <person name="Kwok J.S.-L."/>
            <person name="Lam W.-Y."/>
            <person name="Ip M."/>
            <person name="Chan T.-F."/>
            <person name="Hawkey P.M."/>
            <person name="Tsui S.K.-W."/>
        </authorList>
    </citation>
    <scope>NUCLEOTIDE SEQUENCE [LARGE SCALE GENOMIC DNA]</scope>
    <source>
        <strain evidence="5 6">300064</strain>
    </source>
</reference>
<evidence type="ECO:0000313" key="6">
    <source>
        <dbReference type="Proteomes" id="UP000238081"/>
    </source>
</evidence>
<dbReference type="EMBL" id="LRDH01000096">
    <property type="protein sequence ID" value="PPV15770.1"/>
    <property type="molecule type" value="Genomic_DNA"/>
</dbReference>
<sequence length="511" mass="58682">MFKEFEWNQKLYDSIEKKVNENIINFENMDKYNIEDEKYKKFISDVEEVYLTHPDGPYKGDKKELKNDKEYISKSLIKNIQIVKYYGDVIQKAIDDANKNGGGKVIVPGGTKEEPKIYYSGAITLKSNVELHIEENAIIKFLRNKSNRFYPLVYTRWEGVEMMNFSPFIYSYEAENIAITGKGILDGCADEFNWMPWKFGYFNEEDQQIQRERLFNLGQENADVRTRRIFNDEISTIRPPFIQPYKSKNILIKEITILNSPFWEVNPVLCENIKVDNITVDTHLYNNDGVDPESCKDMIIENCHFTTGDDCIAIKSGRNNEGRNIGVPSQNIIIRNNKFEDGHGGITIGSEISGGVNDIFAHDNYFDSSELDYPIRFKTNAERGGKLENIYVKNSVVNKSKIAVIHADFFYEEGTDGNYMPILRNITLSNIKTVEGGSIDANNALFLKGFKDAPIENILIEDVYLNGVKGDVVLQNIKGIGFKNVSINNKRIDDKVIDVENDFRVKEYSFQ</sequence>
<name>A0A2S7FCA2_CLOBU</name>
<accession>A0A2S7FCA2</accession>
<evidence type="ECO:0000256" key="1">
    <source>
        <dbReference type="ARBA" id="ARBA00008834"/>
    </source>
</evidence>
<evidence type="ECO:0000256" key="2">
    <source>
        <dbReference type="ARBA" id="ARBA00022801"/>
    </source>
</evidence>
<gene>
    <name evidence="5" type="ORF">AWN73_01375</name>
</gene>
<keyword evidence="2 4" id="KW-0378">Hydrolase</keyword>